<proteinExistence type="inferred from homology"/>
<dbReference type="FunFam" id="3.40.50.720:FF:000203">
    <property type="entry name" value="D-3-phosphoglycerate dehydrogenase (SerA)"/>
    <property type="match status" value="1"/>
</dbReference>
<dbReference type="InterPro" id="IPR050857">
    <property type="entry name" value="D-2-hydroxyacid_DH"/>
</dbReference>
<dbReference type="Gene3D" id="3.40.50.720">
    <property type="entry name" value="NAD(P)-binding Rossmann-like Domain"/>
    <property type="match status" value="2"/>
</dbReference>
<keyword evidence="6" id="KW-1185">Reference proteome</keyword>
<evidence type="ECO:0000256" key="2">
    <source>
        <dbReference type="ARBA" id="ARBA00023002"/>
    </source>
</evidence>
<feature type="domain" description="D-isomer specific 2-hydroxyacid dehydrogenase NAD-binding" evidence="4">
    <location>
        <begin position="132"/>
        <end position="304"/>
    </location>
</feature>
<keyword evidence="3" id="KW-0520">NAD</keyword>
<evidence type="ECO:0000256" key="1">
    <source>
        <dbReference type="ARBA" id="ARBA00005854"/>
    </source>
</evidence>
<dbReference type="SUPFAM" id="SSF51735">
    <property type="entry name" value="NAD(P)-binding Rossmann-fold domains"/>
    <property type="match status" value="1"/>
</dbReference>
<evidence type="ECO:0000313" key="5">
    <source>
        <dbReference type="EMBL" id="MBB4890143.1"/>
    </source>
</evidence>
<sequence length="337" mass="35241">MITGPVRGADVGSFEQGIFVMRIAVIDDYNNAAAALPCWSGLSAGAEVRFFPDHLADPAAVVERLADYDAVVAMRERTPFPAEVLSRLPRLKLLVTAGMHNAAIDLAAAARQGVVVSGTRMTPFPAAELTWALILELSRRAGAQDAGLRGGSWQSGVGTGLAGGTLGVVGLGKLGKRVAAVGAAFGMDVVAWSPHMTAERAEAVGVRAVGKEELFSSSDIVSVHLRLSDSTTGLVAEDDLRRMRRSAFLVNTSRAQIVDETALVKALGEGWIAGAGLDVYEEEPLPAGHRLLDAPNTVLTPHIGYVTGDNFALVYGDSVEAVNAYLGGSPVRVLSGE</sequence>
<evidence type="ECO:0000259" key="4">
    <source>
        <dbReference type="Pfam" id="PF02826"/>
    </source>
</evidence>
<comment type="caution">
    <text evidence="5">The sequence shown here is derived from an EMBL/GenBank/DDBJ whole genome shotgun (WGS) entry which is preliminary data.</text>
</comment>
<dbReference type="InterPro" id="IPR029752">
    <property type="entry name" value="D-isomer_DH_CS1"/>
</dbReference>
<dbReference type="InterPro" id="IPR006140">
    <property type="entry name" value="D-isomer_DH_NAD-bd"/>
</dbReference>
<comment type="similarity">
    <text evidence="1">Belongs to the D-isomer specific 2-hydroxyacid dehydrogenase family.</text>
</comment>
<dbReference type="AlphaFoldDB" id="A0A7W7LI44"/>
<dbReference type="PANTHER" id="PTHR42789:SF1">
    <property type="entry name" value="D-ISOMER SPECIFIC 2-HYDROXYACID DEHYDROGENASE FAMILY PROTEIN (AFU_ORTHOLOGUE AFUA_6G10090)"/>
    <property type="match status" value="1"/>
</dbReference>
<dbReference type="PANTHER" id="PTHR42789">
    <property type="entry name" value="D-ISOMER SPECIFIC 2-HYDROXYACID DEHYDROGENASE FAMILY PROTEIN (AFU_ORTHOLOGUE AFUA_6G10090)"/>
    <property type="match status" value="1"/>
</dbReference>
<accession>A0A7W7LI44</accession>
<dbReference type="GO" id="GO:0051287">
    <property type="term" value="F:NAD binding"/>
    <property type="evidence" value="ECO:0007669"/>
    <property type="project" value="InterPro"/>
</dbReference>
<dbReference type="InterPro" id="IPR036291">
    <property type="entry name" value="NAD(P)-bd_dom_sf"/>
</dbReference>
<dbReference type="CDD" id="cd12169">
    <property type="entry name" value="PGDH_like_1"/>
    <property type="match status" value="1"/>
</dbReference>
<evidence type="ECO:0000256" key="3">
    <source>
        <dbReference type="ARBA" id="ARBA00023027"/>
    </source>
</evidence>
<dbReference type="Proteomes" id="UP000556436">
    <property type="component" value="Unassembled WGS sequence"/>
</dbReference>
<protein>
    <submittedName>
        <fullName evidence="5">Phosphoglycerate dehydrogenase-like enzyme</fullName>
    </submittedName>
</protein>
<organism evidence="5 6">
    <name type="scientific">Streptomyces netropsis</name>
    <name type="common">Streptoverticillium netropsis</name>
    <dbReference type="NCBI Taxonomy" id="55404"/>
    <lineage>
        <taxon>Bacteria</taxon>
        <taxon>Bacillati</taxon>
        <taxon>Actinomycetota</taxon>
        <taxon>Actinomycetes</taxon>
        <taxon>Kitasatosporales</taxon>
        <taxon>Streptomycetaceae</taxon>
        <taxon>Streptomyces</taxon>
    </lineage>
</organism>
<evidence type="ECO:0000313" key="6">
    <source>
        <dbReference type="Proteomes" id="UP000556436"/>
    </source>
</evidence>
<dbReference type="GO" id="GO:0016616">
    <property type="term" value="F:oxidoreductase activity, acting on the CH-OH group of donors, NAD or NADP as acceptor"/>
    <property type="evidence" value="ECO:0007669"/>
    <property type="project" value="InterPro"/>
</dbReference>
<dbReference type="PROSITE" id="PS00065">
    <property type="entry name" value="D_2_HYDROXYACID_DH_1"/>
    <property type="match status" value="1"/>
</dbReference>
<name>A0A7W7LI44_STRNE</name>
<dbReference type="SUPFAM" id="SSF52283">
    <property type="entry name" value="Formate/glycerate dehydrogenase catalytic domain-like"/>
    <property type="match status" value="1"/>
</dbReference>
<keyword evidence="2" id="KW-0560">Oxidoreductase</keyword>
<gene>
    <name evidence="5" type="ORF">FHS38_006221</name>
</gene>
<dbReference type="Pfam" id="PF02826">
    <property type="entry name" value="2-Hacid_dh_C"/>
    <property type="match status" value="1"/>
</dbReference>
<dbReference type="EMBL" id="JACHJG010000017">
    <property type="protein sequence ID" value="MBB4890143.1"/>
    <property type="molecule type" value="Genomic_DNA"/>
</dbReference>
<reference evidence="5 6" key="1">
    <citation type="submission" date="2020-08" db="EMBL/GenBank/DDBJ databases">
        <title>Genomic Encyclopedia of Type Strains, Phase III (KMG-III): the genomes of soil and plant-associated and newly described type strains.</title>
        <authorList>
            <person name="Whitman W."/>
        </authorList>
    </citation>
    <scope>NUCLEOTIDE SEQUENCE [LARGE SCALE GENOMIC DNA]</scope>
    <source>
        <strain evidence="5 6">CECT 3265</strain>
    </source>
</reference>